<dbReference type="PANTHER" id="PTHR44688:SF16">
    <property type="entry name" value="DNA-BINDING TRANSCRIPTIONAL ACTIVATOR DEVR_DOSR"/>
    <property type="match status" value="1"/>
</dbReference>
<dbReference type="GO" id="GO:0006355">
    <property type="term" value="P:regulation of DNA-templated transcription"/>
    <property type="evidence" value="ECO:0007669"/>
    <property type="project" value="InterPro"/>
</dbReference>
<protein>
    <submittedName>
        <fullName evidence="5">LuxR family transcriptional regulator</fullName>
    </submittedName>
</protein>
<dbReference type="SMART" id="SM00421">
    <property type="entry name" value="HTH_LUXR"/>
    <property type="match status" value="1"/>
</dbReference>
<evidence type="ECO:0000256" key="1">
    <source>
        <dbReference type="ARBA" id="ARBA00023015"/>
    </source>
</evidence>
<dbReference type="RefSeq" id="WP_245747805.1">
    <property type="nucleotide sequence ID" value="NZ_FOVE01000008.1"/>
</dbReference>
<dbReference type="PROSITE" id="PS50043">
    <property type="entry name" value="HTH_LUXR_2"/>
    <property type="match status" value="1"/>
</dbReference>
<dbReference type="PRINTS" id="PR00038">
    <property type="entry name" value="HTHLUXR"/>
</dbReference>
<dbReference type="Pfam" id="PF00196">
    <property type="entry name" value="GerE"/>
    <property type="match status" value="1"/>
</dbReference>
<evidence type="ECO:0000259" key="4">
    <source>
        <dbReference type="PROSITE" id="PS50043"/>
    </source>
</evidence>
<dbReference type="InterPro" id="IPR036693">
    <property type="entry name" value="TF_LuxR_autoind-bd_dom_sf"/>
</dbReference>
<dbReference type="InterPro" id="IPR016032">
    <property type="entry name" value="Sig_transdc_resp-reg_C-effctor"/>
</dbReference>
<dbReference type="PROSITE" id="PS00622">
    <property type="entry name" value="HTH_LUXR_1"/>
    <property type="match status" value="1"/>
</dbReference>
<gene>
    <name evidence="5" type="ORF">SAMN05660284_01336</name>
</gene>
<accession>A0A1I4YJZ0</accession>
<dbReference type="Pfam" id="PF03472">
    <property type="entry name" value="Autoind_bind"/>
    <property type="match status" value="1"/>
</dbReference>
<proteinExistence type="predicted"/>
<dbReference type="AlphaFoldDB" id="A0A1I4YJZ0"/>
<dbReference type="Gene3D" id="3.30.450.80">
    <property type="entry name" value="Transcription factor LuxR-like, autoinducer-binding domain"/>
    <property type="match status" value="1"/>
</dbReference>
<dbReference type="EMBL" id="FOVE01000008">
    <property type="protein sequence ID" value="SFN37910.1"/>
    <property type="molecule type" value="Genomic_DNA"/>
</dbReference>
<evidence type="ECO:0000313" key="6">
    <source>
        <dbReference type="Proteomes" id="UP000242869"/>
    </source>
</evidence>
<dbReference type="SUPFAM" id="SSF46894">
    <property type="entry name" value="C-terminal effector domain of the bipartite response regulators"/>
    <property type="match status" value="1"/>
</dbReference>
<dbReference type="CDD" id="cd06170">
    <property type="entry name" value="LuxR_C_like"/>
    <property type="match status" value="1"/>
</dbReference>
<keyword evidence="1" id="KW-0805">Transcription regulation</keyword>
<evidence type="ECO:0000313" key="5">
    <source>
        <dbReference type="EMBL" id="SFN37910.1"/>
    </source>
</evidence>
<dbReference type="SUPFAM" id="SSF75516">
    <property type="entry name" value="Pheromone-binding domain of LuxR-like quorum-sensing transcription factors"/>
    <property type="match status" value="1"/>
</dbReference>
<dbReference type="InterPro" id="IPR005143">
    <property type="entry name" value="TF_LuxR_autoind-bd_dom"/>
</dbReference>
<evidence type="ECO:0000256" key="2">
    <source>
        <dbReference type="ARBA" id="ARBA00023125"/>
    </source>
</evidence>
<dbReference type="InterPro" id="IPR036388">
    <property type="entry name" value="WH-like_DNA-bd_sf"/>
</dbReference>
<keyword evidence="6" id="KW-1185">Reference proteome</keyword>
<feature type="domain" description="HTH luxR-type" evidence="4">
    <location>
        <begin position="169"/>
        <end position="234"/>
    </location>
</feature>
<organism evidence="5 6">
    <name type="scientific">Formivibrio citricus</name>
    <dbReference type="NCBI Taxonomy" id="83765"/>
    <lineage>
        <taxon>Bacteria</taxon>
        <taxon>Pseudomonadati</taxon>
        <taxon>Pseudomonadota</taxon>
        <taxon>Betaproteobacteria</taxon>
        <taxon>Neisseriales</taxon>
        <taxon>Chitinibacteraceae</taxon>
        <taxon>Formivibrio</taxon>
    </lineage>
</organism>
<name>A0A1I4YJZ0_9NEIS</name>
<reference evidence="6" key="1">
    <citation type="submission" date="2016-10" db="EMBL/GenBank/DDBJ databases">
        <authorList>
            <person name="Varghese N."/>
            <person name="Submissions S."/>
        </authorList>
    </citation>
    <scope>NUCLEOTIDE SEQUENCE [LARGE SCALE GENOMIC DNA]</scope>
    <source>
        <strain evidence="6">DSM 6150</strain>
    </source>
</reference>
<dbReference type="PANTHER" id="PTHR44688">
    <property type="entry name" value="DNA-BINDING TRANSCRIPTIONAL ACTIVATOR DEVR_DOSR"/>
    <property type="match status" value="1"/>
</dbReference>
<dbReference type="STRING" id="83765.SAMN05660284_01336"/>
<dbReference type="GO" id="GO:0003677">
    <property type="term" value="F:DNA binding"/>
    <property type="evidence" value="ECO:0007669"/>
    <property type="project" value="UniProtKB-KW"/>
</dbReference>
<dbReference type="InterPro" id="IPR000792">
    <property type="entry name" value="Tscrpt_reg_LuxR_C"/>
</dbReference>
<dbReference type="Gene3D" id="1.10.10.10">
    <property type="entry name" value="Winged helix-like DNA-binding domain superfamily/Winged helix DNA-binding domain"/>
    <property type="match status" value="1"/>
</dbReference>
<evidence type="ECO:0000256" key="3">
    <source>
        <dbReference type="ARBA" id="ARBA00023163"/>
    </source>
</evidence>
<dbReference type="Proteomes" id="UP000242869">
    <property type="component" value="Unassembled WGS sequence"/>
</dbReference>
<sequence>MKVWQDSHIQMLLEGESEQALFEHLQTMTRALGFEYCAYGFRVPFPLTNPNIVTFNNYPEAWQLCYQERGYLAVDPTVKHALRSSLPLLWSDDVFGSSRDFWEEARSFGLEIGWAQPYHGPQGTIGLLTLARSSETLGEKELRDKMQKMAWLSQVAHIGMSRCLLPKLMPETGVMLTSREIEVLRWTAEGKTSIEIADILRVSKRTVDFHVNNAIEKLGVNNKTSAAIRAAMLGFLS</sequence>
<keyword evidence="2" id="KW-0238">DNA-binding</keyword>
<keyword evidence="3" id="KW-0804">Transcription</keyword>